<protein>
    <recommendedName>
        <fullName evidence="2">Protein kinase domain-containing protein</fullName>
    </recommendedName>
</protein>
<name>A0AAD1X2C0_EUPCR</name>
<dbReference type="AlphaFoldDB" id="A0AAD1X2C0"/>
<evidence type="ECO:0000259" key="2">
    <source>
        <dbReference type="PROSITE" id="PS50011"/>
    </source>
</evidence>
<dbReference type="InterPro" id="IPR015915">
    <property type="entry name" value="Kelch-typ_b-propeller"/>
</dbReference>
<dbReference type="Gene3D" id="2.120.10.80">
    <property type="entry name" value="Kelch-type beta propeller"/>
    <property type="match status" value="1"/>
</dbReference>
<evidence type="ECO:0000313" key="4">
    <source>
        <dbReference type="Proteomes" id="UP001295684"/>
    </source>
</evidence>
<dbReference type="PANTHER" id="PTHR24362:SF309">
    <property type="entry name" value="PROTEIN KINASE DOMAIN-CONTAINING PROTEIN"/>
    <property type="match status" value="1"/>
</dbReference>
<dbReference type="CDD" id="cd00180">
    <property type="entry name" value="PKc"/>
    <property type="match status" value="1"/>
</dbReference>
<reference evidence="3" key="1">
    <citation type="submission" date="2023-07" db="EMBL/GenBank/DDBJ databases">
        <authorList>
            <consortium name="AG Swart"/>
            <person name="Singh M."/>
            <person name="Singh A."/>
            <person name="Seah K."/>
            <person name="Emmerich C."/>
        </authorList>
    </citation>
    <scope>NUCLEOTIDE SEQUENCE</scope>
    <source>
        <strain evidence="3">DP1</strain>
    </source>
</reference>
<dbReference type="InterPro" id="IPR008271">
    <property type="entry name" value="Ser/Thr_kinase_AS"/>
</dbReference>
<evidence type="ECO:0000313" key="3">
    <source>
        <dbReference type="EMBL" id="CAI2360508.1"/>
    </source>
</evidence>
<dbReference type="SMART" id="SM00220">
    <property type="entry name" value="S_TKc"/>
    <property type="match status" value="1"/>
</dbReference>
<comment type="caution">
    <text evidence="3">The sequence shown here is derived from an EMBL/GenBank/DDBJ whole genome shotgun (WGS) entry which is preliminary data.</text>
</comment>
<dbReference type="Proteomes" id="UP001295684">
    <property type="component" value="Unassembled WGS sequence"/>
</dbReference>
<feature type="compositionally biased region" description="Polar residues" evidence="1">
    <location>
        <begin position="329"/>
        <end position="338"/>
    </location>
</feature>
<dbReference type="InterPro" id="IPR006652">
    <property type="entry name" value="Kelch_1"/>
</dbReference>
<accession>A0AAD1X2C0</accession>
<feature type="compositionally biased region" description="Polar residues" evidence="1">
    <location>
        <begin position="354"/>
        <end position="367"/>
    </location>
</feature>
<dbReference type="Pfam" id="PF24681">
    <property type="entry name" value="Kelch_KLHDC2_KLHL20_DRC7"/>
    <property type="match status" value="1"/>
</dbReference>
<sequence length="666" mass="75901">MFRREDFKKVDLLGSGKKNTKIFKALHKPSKKYFALKEIEAKNIEKLNEYKEEAVQLMKIKNHPNVLQTYNYYFYETQVQTFRLAIVCELMDENMNLERIFRKKKQKGLYWSEKSLEKLIVSLISTLSFLQSIGICHRDIKPSNLFIMPNGEMKVIDFGESKDHFSESDDGGDPTLATIRGTPQYLSPILWKAYVVDKNTRHSTHNIYKSDVFSAGLVFFQIASMEDVTGFNNLNEGEDMIERGLRKLRKSFSEHICEILRLMLKFEEAERPSFVELAKLVLTSEENTLQSPAEEKKEGEGDEENKADNDSLAEESKEPSVLPNPPNHPISSSLGNNRNHWESAEVNAPVGNSPHINSTQDSLPSHKNSGDAFMTQADLFRNYVEQNNLFVTYGTQMFWFEAGGRRVGKVPLNIDPDLEEPLKWKTHAKSSTEFHSHVVVISGNEEGEFFILGGVKKNCFNYKDSVMVEKAPMPEKSFFSAVNLKGKIYTFGGFDIFDKIQLKQCEQYDIEKDEWTPNDSSGNLHTGRSQSSSCVFEETIIYIFGGYNKEIGTLGSVERYEADKGVMTALKIEMPTPLRRFSSIKISTTKILLIGGLEKLGKESDAVFCMDIESEYRIEKLDKIDRAGVIDYPILIDTVGNIHLFVEKECGSLPPFDVSYSFLEYS</sequence>
<feature type="region of interest" description="Disordered" evidence="1">
    <location>
        <begin position="286"/>
        <end position="370"/>
    </location>
</feature>
<dbReference type="PANTHER" id="PTHR24362">
    <property type="entry name" value="SERINE/THREONINE-PROTEIN KINASE NEK"/>
    <property type="match status" value="1"/>
</dbReference>
<dbReference type="GO" id="GO:0004672">
    <property type="term" value="F:protein kinase activity"/>
    <property type="evidence" value="ECO:0007669"/>
    <property type="project" value="InterPro"/>
</dbReference>
<dbReference type="SMART" id="SM00612">
    <property type="entry name" value="Kelch"/>
    <property type="match status" value="2"/>
</dbReference>
<dbReference type="PROSITE" id="PS00108">
    <property type="entry name" value="PROTEIN_KINASE_ST"/>
    <property type="match status" value="1"/>
</dbReference>
<dbReference type="Pfam" id="PF00069">
    <property type="entry name" value="Pkinase"/>
    <property type="match status" value="1"/>
</dbReference>
<proteinExistence type="predicted"/>
<dbReference type="SUPFAM" id="SSF56112">
    <property type="entry name" value="Protein kinase-like (PK-like)"/>
    <property type="match status" value="1"/>
</dbReference>
<dbReference type="InterPro" id="IPR000719">
    <property type="entry name" value="Prot_kinase_dom"/>
</dbReference>
<dbReference type="GO" id="GO:0005524">
    <property type="term" value="F:ATP binding"/>
    <property type="evidence" value="ECO:0007669"/>
    <property type="project" value="InterPro"/>
</dbReference>
<dbReference type="InterPro" id="IPR011009">
    <property type="entry name" value="Kinase-like_dom_sf"/>
</dbReference>
<feature type="domain" description="Protein kinase" evidence="2">
    <location>
        <begin position="7"/>
        <end position="289"/>
    </location>
</feature>
<dbReference type="EMBL" id="CAMPGE010001708">
    <property type="protein sequence ID" value="CAI2360508.1"/>
    <property type="molecule type" value="Genomic_DNA"/>
</dbReference>
<feature type="compositionally biased region" description="Basic and acidic residues" evidence="1">
    <location>
        <begin position="293"/>
        <end position="318"/>
    </location>
</feature>
<evidence type="ECO:0000256" key="1">
    <source>
        <dbReference type="SAM" id="MobiDB-lite"/>
    </source>
</evidence>
<organism evidence="3 4">
    <name type="scientific">Euplotes crassus</name>
    <dbReference type="NCBI Taxonomy" id="5936"/>
    <lineage>
        <taxon>Eukaryota</taxon>
        <taxon>Sar</taxon>
        <taxon>Alveolata</taxon>
        <taxon>Ciliophora</taxon>
        <taxon>Intramacronucleata</taxon>
        <taxon>Spirotrichea</taxon>
        <taxon>Hypotrichia</taxon>
        <taxon>Euplotida</taxon>
        <taxon>Euplotidae</taxon>
        <taxon>Moneuplotes</taxon>
    </lineage>
</organism>
<dbReference type="Gene3D" id="1.10.510.10">
    <property type="entry name" value="Transferase(Phosphotransferase) domain 1"/>
    <property type="match status" value="1"/>
</dbReference>
<keyword evidence="4" id="KW-1185">Reference proteome</keyword>
<dbReference type="PROSITE" id="PS50011">
    <property type="entry name" value="PROTEIN_KINASE_DOM"/>
    <property type="match status" value="1"/>
</dbReference>
<gene>
    <name evidence="3" type="ORF">ECRASSUSDP1_LOCUS1812</name>
</gene>
<dbReference type="SUPFAM" id="SSF117281">
    <property type="entry name" value="Kelch motif"/>
    <property type="match status" value="1"/>
</dbReference>